<dbReference type="InterPro" id="IPR050377">
    <property type="entry name" value="Radical_SAM_PqqE_MftC-like"/>
</dbReference>
<name>A0ABX3GZR9_PAEBO</name>
<accession>A0ABX3GZR9</accession>
<dbReference type="InterPro" id="IPR006638">
    <property type="entry name" value="Elp3/MiaA/NifB-like_rSAM"/>
</dbReference>
<evidence type="ECO:0000313" key="9">
    <source>
        <dbReference type="Proteomes" id="UP000187412"/>
    </source>
</evidence>
<feature type="domain" description="Radical SAM core" evidence="7">
    <location>
        <begin position="6"/>
        <end position="219"/>
    </location>
</feature>
<dbReference type="Pfam" id="PF13186">
    <property type="entry name" value="SPASM"/>
    <property type="match status" value="1"/>
</dbReference>
<keyword evidence="4" id="KW-0479">Metal-binding</keyword>
<evidence type="ECO:0000256" key="3">
    <source>
        <dbReference type="ARBA" id="ARBA00022691"/>
    </source>
</evidence>
<dbReference type="PANTHER" id="PTHR11228">
    <property type="entry name" value="RADICAL SAM DOMAIN PROTEIN"/>
    <property type="match status" value="1"/>
</dbReference>
<protein>
    <recommendedName>
        <fullName evidence="7">Radical SAM core domain-containing protein</fullName>
    </recommendedName>
</protein>
<dbReference type="SFLD" id="SFLDS00029">
    <property type="entry name" value="Radical_SAM"/>
    <property type="match status" value="1"/>
</dbReference>
<dbReference type="EMBL" id="MPTB01000049">
    <property type="protein sequence ID" value="OMD40840.1"/>
    <property type="molecule type" value="Genomic_DNA"/>
</dbReference>
<dbReference type="InterPro" id="IPR007197">
    <property type="entry name" value="rSAM"/>
</dbReference>
<dbReference type="CDD" id="cd21123">
    <property type="entry name" value="SPASM_MftC-like"/>
    <property type="match status" value="1"/>
</dbReference>
<evidence type="ECO:0000256" key="6">
    <source>
        <dbReference type="ARBA" id="ARBA00023014"/>
    </source>
</evidence>
<dbReference type="InterPro" id="IPR013785">
    <property type="entry name" value="Aldolase_TIM"/>
</dbReference>
<gene>
    <name evidence="8" type="ORF">BSK56_28205</name>
</gene>
<comment type="cofactor">
    <cofactor evidence="1">
        <name>[4Fe-4S] cluster</name>
        <dbReference type="ChEBI" id="CHEBI:49883"/>
    </cofactor>
</comment>
<dbReference type="PROSITE" id="PS51918">
    <property type="entry name" value="RADICAL_SAM"/>
    <property type="match status" value="1"/>
</dbReference>
<evidence type="ECO:0000256" key="2">
    <source>
        <dbReference type="ARBA" id="ARBA00022485"/>
    </source>
</evidence>
<dbReference type="InterPro" id="IPR058240">
    <property type="entry name" value="rSAM_sf"/>
</dbReference>
<keyword evidence="3" id="KW-0949">S-adenosyl-L-methionine</keyword>
<dbReference type="RefSeq" id="WP_076113762.1">
    <property type="nucleotide sequence ID" value="NZ_MPTB01000049.1"/>
</dbReference>
<evidence type="ECO:0000313" key="8">
    <source>
        <dbReference type="EMBL" id="OMD40840.1"/>
    </source>
</evidence>
<keyword evidence="9" id="KW-1185">Reference proteome</keyword>
<dbReference type="PANTHER" id="PTHR11228:SF7">
    <property type="entry name" value="PQQA PEPTIDE CYCLASE"/>
    <property type="match status" value="1"/>
</dbReference>
<dbReference type="SFLD" id="SFLDG01067">
    <property type="entry name" value="SPASM/twitch_domain_containing"/>
    <property type="match status" value="1"/>
</dbReference>
<dbReference type="SUPFAM" id="SSF102114">
    <property type="entry name" value="Radical SAM enzymes"/>
    <property type="match status" value="1"/>
</dbReference>
<keyword evidence="5" id="KW-0408">Iron</keyword>
<keyword evidence="2" id="KW-0004">4Fe-4S</keyword>
<evidence type="ECO:0000256" key="4">
    <source>
        <dbReference type="ARBA" id="ARBA00022723"/>
    </source>
</evidence>
<organism evidence="8 9">
    <name type="scientific">Paenibacillus borealis</name>
    <dbReference type="NCBI Taxonomy" id="160799"/>
    <lineage>
        <taxon>Bacteria</taxon>
        <taxon>Bacillati</taxon>
        <taxon>Bacillota</taxon>
        <taxon>Bacilli</taxon>
        <taxon>Bacillales</taxon>
        <taxon>Paenibacillaceae</taxon>
        <taxon>Paenibacillus</taxon>
    </lineage>
</organism>
<dbReference type="CDD" id="cd01335">
    <property type="entry name" value="Radical_SAM"/>
    <property type="match status" value="1"/>
</dbReference>
<dbReference type="InterPro" id="IPR023885">
    <property type="entry name" value="4Fe4S-binding_SPASM_dom"/>
</dbReference>
<dbReference type="Proteomes" id="UP000187412">
    <property type="component" value="Unassembled WGS sequence"/>
</dbReference>
<comment type="caution">
    <text evidence="8">The sequence shown here is derived from an EMBL/GenBank/DDBJ whole genome shotgun (WGS) entry which is preliminary data.</text>
</comment>
<dbReference type="SFLD" id="SFLDG01386">
    <property type="entry name" value="main_SPASM_domain-containing"/>
    <property type="match status" value="1"/>
</dbReference>
<dbReference type="PIRSF" id="PIRSF037420">
    <property type="entry name" value="PQQ_syn_pqqE"/>
    <property type="match status" value="1"/>
</dbReference>
<proteinExistence type="predicted"/>
<evidence type="ECO:0000256" key="5">
    <source>
        <dbReference type="ARBA" id="ARBA00023004"/>
    </source>
</evidence>
<keyword evidence="6" id="KW-0411">Iron-sulfur</keyword>
<evidence type="ECO:0000256" key="1">
    <source>
        <dbReference type="ARBA" id="ARBA00001966"/>
    </source>
</evidence>
<dbReference type="SMART" id="SM00729">
    <property type="entry name" value="Elp3"/>
    <property type="match status" value="1"/>
</dbReference>
<dbReference type="InterPro" id="IPR017200">
    <property type="entry name" value="PqqE-like"/>
</dbReference>
<evidence type="ECO:0000259" key="7">
    <source>
        <dbReference type="PROSITE" id="PS51918"/>
    </source>
</evidence>
<dbReference type="Pfam" id="PF04055">
    <property type="entry name" value="Radical_SAM"/>
    <property type="match status" value="1"/>
</dbReference>
<dbReference type="NCBIfam" id="TIGR04085">
    <property type="entry name" value="rSAM_more_4Fe4S"/>
    <property type="match status" value="1"/>
</dbReference>
<reference evidence="8 9" key="1">
    <citation type="submission" date="2016-10" db="EMBL/GenBank/DDBJ databases">
        <title>Paenibacillus species isolates.</title>
        <authorList>
            <person name="Beno S.M."/>
        </authorList>
    </citation>
    <scope>NUCLEOTIDE SEQUENCE [LARGE SCALE GENOMIC DNA]</scope>
    <source>
        <strain evidence="8 9">FSL H7-0744</strain>
    </source>
</reference>
<dbReference type="Gene3D" id="3.20.20.70">
    <property type="entry name" value="Aldolase class I"/>
    <property type="match status" value="1"/>
</dbReference>
<sequence>MVEEWFRYPVHMVWSVTNLCNAHCIHCSSSSGTCLPGELDQARALQLIDELADMGCIDLALSGGEPLLRADIEQIIEHAVHHHMQVGLGTNGWGLNLKRAKELRGLGLQRIQISLDGIGQTHDEVRGLKGLFNRVERAIDASLESGLQTHICFTPHKENVHHTEEVIEFALSKGVHLFNLSQFVPVGRGSQSMDLLPEQWKSLAMLWVNKREQLKGRMKFSSHLAQMALVDPTLACQEGFRGCQAGMAQGYISADGWVTPCVMLPVHLGNVHERPLKEIWDSSPVIQQLRDRSNLGGNCGQCGIREKCGGCRGVAYGLYHDYLADDTHCWLHSAPESADRITV</sequence>